<keyword evidence="4" id="KW-0862">Zinc</keyword>
<feature type="domain" description="C2H2-type" evidence="7">
    <location>
        <begin position="212"/>
        <end position="239"/>
    </location>
</feature>
<name>A0A8T0F300_ARGBR</name>
<comment type="caution">
    <text evidence="8">The sequence shown here is derived from an EMBL/GenBank/DDBJ whole genome shotgun (WGS) entry which is preliminary data.</text>
</comment>
<dbReference type="PANTHER" id="PTHR23235:SF139">
    <property type="entry name" value="HUCKEBEIN"/>
    <property type="match status" value="1"/>
</dbReference>
<feature type="domain" description="C2H2-type" evidence="7">
    <location>
        <begin position="240"/>
        <end position="269"/>
    </location>
</feature>
<evidence type="ECO:0000256" key="6">
    <source>
        <dbReference type="SAM" id="MobiDB-lite"/>
    </source>
</evidence>
<dbReference type="PROSITE" id="PS00028">
    <property type="entry name" value="ZINC_FINGER_C2H2_1"/>
    <property type="match status" value="3"/>
</dbReference>
<evidence type="ECO:0000259" key="7">
    <source>
        <dbReference type="PROSITE" id="PS50157"/>
    </source>
</evidence>
<evidence type="ECO:0000313" key="9">
    <source>
        <dbReference type="Proteomes" id="UP000807504"/>
    </source>
</evidence>
<evidence type="ECO:0000256" key="3">
    <source>
        <dbReference type="ARBA" id="ARBA00022771"/>
    </source>
</evidence>
<evidence type="ECO:0000256" key="1">
    <source>
        <dbReference type="ARBA" id="ARBA00022723"/>
    </source>
</evidence>
<dbReference type="PANTHER" id="PTHR23235">
    <property type="entry name" value="KRUEPPEL-LIKE TRANSCRIPTION FACTOR"/>
    <property type="match status" value="1"/>
</dbReference>
<dbReference type="GO" id="GO:0000981">
    <property type="term" value="F:DNA-binding transcription factor activity, RNA polymerase II-specific"/>
    <property type="evidence" value="ECO:0007669"/>
    <property type="project" value="TreeGrafter"/>
</dbReference>
<dbReference type="GO" id="GO:0008270">
    <property type="term" value="F:zinc ion binding"/>
    <property type="evidence" value="ECO:0007669"/>
    <property type="project" value="UniProtKB-KW"/>
</dbReference>
<dbReference type="GO" id="GO:0000978">
    <property type="term" value="F:RNA polymerase II cis-regulatory region sequence-specific DNA binding"/>
    <property type="evidence" value="ECO:0007669"/>
    <property type="project" value="TreeGrafter"/>
</dbReference>
<dbReference type="InterPro" id="IPR013087">
    <property type="entry name" value="Znf_C2H2_type"/>
</dbReference>
<dbReference type="Pfam" id="PF00096">
    <property type="entry name" value="zf-C2H2"/>
    <property type="match status" value="3"/>
</dbReference>
<dbReference type="Proteomes" id="UP000807504">
    <property type="component" value="Unassembled WGS sequence"/>
</dbReference>
<dbReference type="SMART" id="SM00355">
    <property type="entry name" value="ZnF_C2H2"/>
    <property type="match status" value="3"/>
</dbReference>
<proteinExistence type="predicted"/>
<feature type="region of interest" description="Disordered" evidence="6">
    <location>
        <begin position="41"/>
        <end position="63"/>
    </location>
</feature>
<reference evidence="8" key="2">
    <citation type="submission" date="2020-06" db="EMBL/GenBank/DDBJ databases">
        <authorList>
            <person name="Sheffer M."/>
        </authorList>
    </citation>
    <scope>NUCLEOTIDE SEQUENCE</scope>
</reference>
<dbReference type="AlphaFoldDB" id="A0A8T0F300"/>
<evidence type="ECO:0000256" key="4">
    <source>
        <dbReference type="ARBA" id="ARBA00022833"/>
    </source>
</evidence>
<keyword evidence="3 5" id="KW-0863">Zinc-finger</keyword>
<reference evidence="8" key="1">
    <citation type="journal article" date="2020" name="bioRxiv">
        <title>Chromosome-level reference genome of the European wasp spider Argiope bruennichi: a resource for studies on range expansion and evolutionary adaptation.</title>
        <authorList>
            <person name="Sheffer M.M."/>
            <person name="Hoppe A."/>
            <person name="Krehenwinkel H."/>
            <person name="Uhl G."/>
            <person name="Kuss A.W."/>
            <person name="Jensen L."/>
            <person name="Jensen C."/>
            <person name="Gillespie R.G."/>
            <person name="Hoff K.J."/>
            <person name="Prost S."/>
        </authorList>
    </citation>
    <scope>NUCLEOTIDE SEQUENCE</scope>
</reference>
<keyword evidence="1" id="KW-0479">Metal-binding</keyword>
<feature type="domain" description="C2H2-type" evidence="7">
    <location>
        <begin position="270"/>
        <end position="297"/>
    </location>
</feature>
<keyword evidence="2" id="KW-0677">Repeat</keyword>
<dbReference type="FunFam" id="3.30.160.60:FF:000072">
    <property type="entry name" value="zinc finger protein 143 isoform X1"/>
    <property type="match status" value="1"/>
</dbReference>
<dbReference type="EMBL" id="JABXBU010000030">
    <property type="protein sequence ID" value="KAF8784658.1"/>
    <property type="molecule type" value="Genomic_DNA"/>
</dbReference>
<keyword evidence="9" id="KW-1185">Reference proteome</keyword>
<dbReference type="OrthoDB" id="8922241at2759"/>
<gene>
    <name evidence="8" type="ORF">HNY73_010308</name>
</gene>
<sequence length="319" mass="35531">MCHATSSGCEPMAFKQVRNRSSLFRPWAFGESHSLKLEKEIPNSPISVAPGSSLPKSEHSEEPKKIITDEGDLNDLKVFPPSTFQPHCSSSYTIPSAFRSTGVLPRTLPVPVSLTDHLTELVPPSCPAAAATTTVTPQILNLVHDKYHIPDMTSNEGILIPSVVDSKAATAASCLWGDLVPEMAFPVTPHISQLLEQPSSKMKVKKQRPKRFQCPHCQVSFSNNGQLKGHIRIHTGERPFVCDHANCGKSFTRNEELTRHLRIHTGCRPHQCVFCAKRFGRKDHLKKHIKTHQRTNMVRMPIGAFQGLSYFVGDCIPWF</sequence>
<organism evidence="8 9">
    <name type="scientific">Argiope bruennichi</name>
    <name type="common">Wasp spider</name>
    <name type="synonym">Aranea bruennichi</name>
    <dbReference type="NCBI Taxonomy" id="94029"/>
    <lineage>
        <taxon>Eukaryota</taxon>
        <taxon>Metazoa</taxon>
        <taxon>Ecdysozoa</taxon>
        <taxon>Arthropoda</taxon>
        <taxon>Chelicerata</taxon>
        <taxon>Arachnida</taxon>
        <taxon>Araneae</taxon>
        <taxon>Araneomorphae</taxon>
        <taxon>Entelegynae</taxon>
        <taxon>Araneoidea</taxon>
        <taxon>Araneidae</taxon>
        <taxon>Argiope</taxon>
    </lineage>
</organism>
<accession>A0A8T0F300</accession>
<evidence type="ECO:0000313" key="8">
    <source>
        <dbReference type="EMBL" id="KAF8784658.1"/>
    </source>
</evidence>
<protein>
    <submittedName>
        <fullName evidence="8">Transcription factor Sp5 like protein</fullName>
    </submittedName>
</protein>
<dbReference type="Gene3D" id="3.30.160.60">
    <property type="entry name" value="Classic Zinc Finger"/>
    <property type="match status" value="3"/>
</dbReference>
<dbReference type="InterPro" id="IPR036236">
    <property type="entry name" value="Znf_C2H2_sf"/>
</dbReference>
<dbReference type="OMA" id="WAFGESH"/>
<evidence type="ECO:0000256" key="2">
    <source>
        <dbReference type="ARBA" id="ARBA00022737"/>
    </source>
</evidence>
<dbReference type="PROSITE" id="PS50157">
    <property type="entry name" value="ZINC_FINGER_C2H2_2"/>
    <property type="match status" value="3"/>
</dbReference>
<dbReference type="SUPFAM" id="SSF57667">
    <property type="entry name" value="beta-beta-alpha zinc fingers"/>
    <property type="match status" value="2"/>
</dbReference>
<dbReference type="FunFam" id="3.30.160.60:FF:000257">
    <property type="entry name" value="ZXD family zinc finger C"/>
    <property type="match status" value="1"/>
</dbReference>
<evidence type="ECO:0000256" key="5">
    <source>
        <dbReference type="PROSITE-ProRule" id="PRU00042"/>
    </source>
</evidence>